<protein>
    <submittedName>
        <fullName evidence="1">Uncharacterized protein</fullName>
    </submittedName>
</protein>
<gene>
    <name evidence="1" type="ORF">MTBBW1_290006</name>
</gene>
<dbReference type="AlphaFoldDB" id="A0A1W1HFR2"/>
<reference evidence="1 2" key="1">
    <citation type="submission" date="2017-03" db="EMBL/GenBank/DDBJ databases">
        <authorList>
            <person name="Afonso C.L."/>
            <person name="Miller P.J."/>
            <person name="Scott M.A."/>
            <person name="Spackman E."/>
            <person name="Goraichik I."/>
            <person name="Dimitrov K.M."/>
            <person name="Suarez D.L."/>
            <person name="Swayne D.E."/>
        </authorList>
    </citation>
    <scope>NUCLEOTIDE SEQUENCE [LARGE SCALE GENOMIC DNA]</scope>
    <source>
        <strain evidence="1">PRJEB14757</strain>
    </source>
</reference>
<organism evidence="1 2">
    <name type="scientific">Desulfamplus magnetovallimortis</name>
    <dbReference type="NCBI Taxonomy" id="1246637"/>
    <lineage>
        <taxon>Bacteria</taxon>
        <taxon>Pseudomonadati</taxon>
        <taxon>Thermodesulfobacteriota</taxon>
        <taxon>Desulfobacteria</taxon>
        <taxon>Desulfobacterales</taxon>
        <taxon>Desulfobacteraceae</taxon>
        <taxon>Desulfamplus</taxon>
    </lineage>
</organism>
<accession>A0A1W1HFR2</accession>
<keyword evidence="2" id="KW-1185">Reference proteome</keyword>
<dbReference type="Proteomes" id="UP000191931">
    <property type="component" value="Unassembled WGS sequence"/>
</dbReference>
<dbReference type="EMBL" id="FWEV01000212">
    <property type="protein sequence ID" value="SLM31225.1"/>
    <property type="molecule type" value="Genomic_DNA"/>
</dbReference>
<sequence length="63" mass="7305">MKVIFKTGCYGDFHIKDNQDLQDAQDFYPVNLGYPGHPDSNSINKAHKFIGVVFENFHYSLWP</sequence>
<evidence type="ECO:0000313" key="1">
    <source>
        <dbReference type="EMBL" id="SLM31225.1"/>
    </source>
</evidence>
<evidence type="ECO:0000313" key="2">
    <source>
        <dbReference type="Proteomes" id="UP000191931"/>
    </source>
</evidence>
<proteinExistence type="predicted"/>
<name>A0A1W1HFR2_9BACT</name>